<dbReference type="EMBL" id="FNRD01000002">
    <property type="protein sequence ID" value="SEA14068.1"/>
    <property type="molecule type" value="Genomic_DNA"/>
</dbReference>
<accession>A0A1H3YSN2</accession>
<evidence type="ECO:0000313" key="3">
    <source>
        <dbReference type="Proteomes" id="UP000198951"/>
    </source>
</evidence>
<feature type="domain" description="NrtR DNA-binding winged helix" evidence="1">
    <location>
        <begin position="166"/>
        <end position="226"/>
    </location>
</feature>
<reference evidence="3" key="1">
    <citation type="submission" date="2016-10" db="EMBL/GenBank/DDBJ databases">
        <authorList>
            <person name="Varghese N."/>
            <person name="Submissions S."/>
        </authorList>
    </citation>
    <scope>NUCLEOTIDE SEQUENCE [LARGE SCALE GENOMIC DNA]</scope>
    <source>
        <strain evidence="3">DSM 22376</strain>
    </source>
</reference>
<sequence length="253" mass="29136">MDFRKINNLSVDCVIFGLGSDSLNVLLEKRSLNLFNENYPVIDDWILPGENVFKSNNLGQSADKILKEVTDDSFSNKKQFRTYGSHKRVKSDKDILWVRSKGGEARTITVVYYLTLPQENITIAANSNFSWFPVESLPQVGFDHELIINDAYDDLKSKVTTEPVMFDLVPIKFTLNELQMAFEILLNIELDNRNFRKKTISKSYIVPLDDKRKVAGSKKPSKLYMFSKDVYEKVIEKDYIISTILVLVVKLFI</sequence>
<dbReference type="Gene3D" id="3.90.79.10">
    <property type="entry name" value="Nucleoside Triphosphate Pyrophosphohydrolase"/>
    <property type="match status" value="1"/>
</dbReference>
<dbReference type="CDD" id="cd18873">
    <property type="entry name" value="NUDIX_NadM_like"/>
    <property type="match status" value="1"/>
</dbReference>
<dbReference type="SUPFAM" id="SSF46785">
    <property type="entry name" value="Winged helix' DNA-binding domain"/>
    <property type="match status" value="1"/>
</dbReference>
<evidence type="ECO:0000313" key="2">
    <source>
        <dbReference type="EMBL" id="SEA14068.1"/>
    </source>
</evidence>
<name>A0A1H3YSN2_9FLAO</name>
<dbReference type="SUPFAM" id="SSF55811">
    <property type="entry name" value="Nudix"/>
    <property type="match status" value="1"/>
</dbReference>
<dbReference type="InterPro" id="IPR036390">
    <property type="entry name" value="WH_DNA-bd_sf"/>
</dbReference>
<dbReference type="InterPro" id="IPR054105">
    <property type="entry name" value="WHD_NrtR"/>
</dbReference>
<dbReference type="AlphaFoldDB" id="A0A1H3YSN2"/>
<dbReference type="InterPro" id="IPR036388">
    <property type="entry name" value="WH-like_DNA-bd_sf"/>
</dbReference>
<dbReference type="OrthoDB" id="9786141at2"/>
<protein>
    <recommendedName>
        <fullName evidence="1">NrtR DNA-binding winged helix domain-containing protein</fullName>
    </recommendedName>
</protein>
<dbReference type="Pfam" id="PF21906">
    <property type="entry name" value="WHD_NrtR"/>
    <property type="match status" value="1"/>
</dbReference>
<dbReference type="Proteomes" id="UP000198951">
    <property type="component" value="Unassembled WGS sequence"/>
</dbReference>
<proteinExistence type="predicted"/>
<dbReference type="InterPro" id="IPR015797">
    <property type="entry name" value="NUDIX_hydrolase-like_dom_sf"/>
</dbReference>
<dbReference type="STRING" id="150146.SAMN05443667_102101"/>
<organism evidence="2 3">
    <name type="scientific">Flavobacterium gillisiae</name>
    <dbReference type="NCBI Taxonomy" id="150146"/>
    <lineage>
        <taxon>Bacteria</taxon>
        <taxon>Pseudomonadati</taxon>
        <taxon>Bacteroidota</taxon>
        <taxon>Flavobacteriia</taxon>
        <taxon>Flavobacteriales</taxon>
        <taxon>Flavobacteriaceae</taxon>
        <taxon>Flavobacterium</taxon>
    </lineage>
</organism>
<dbReference type="RefSeq" id="WP_091085118.1">
    <property type="nucleotide sequence ID" value="NZ_FNRD01000002.1"/>
</dbReference>
<dbReference type="Gene3D" id="1.10.10.10">
    <property type="entry name" value="Winged helix-like DNA-binding domain superfamily/Winged helix DNA-binding domain"/>
    <property type="match status" value="1"/>
</dbReference>
<keyword evidence="3" id="KW-1185">Reference proteome</keyword>
<evidence type="ECO:0000259" key="1">
    <source>
        <dbReference type="Pfam" id="PF21906"/>
    </source>
</evidence>
<gene>
    <name evidence="2" type="ORF">SAMN05443667_102101</name>
</gene>